<accession>A0AA36E7W8</accession>
<evidence type="ECO:0000259" key="1">
    <source>
        <dbReference type="Pfam" id="PF03108"/>
    </source>
</evidence>
<sequence length="269" mass="31729">MVWMIDYMGARRLFQAYTNIQVLINFQFRLTKNSCRQIYCFGSQKCIHIDTCLYKLSQLHEEVTKCYSSKNNPKFSVLYVDKYAPKKSFIKLDSNEKFMTMLSMYGNDKQVTIYVTTENNFGSNNLTNHLCANKYEPYDEYDADICPSEESYHSHLNSDNEYNLMNDDDEVHSFSKNSISMEVGSKFRNIVDSRSALNHSPVTNEFNYYIMKSDPTRFTARCENLEYQWRIHASITQDEVTFEVMKMVEVHTYTRSNKGGNKHHSKMYY</sequence>
<feature type="domain" description="Transposase MuDR plant" evidence="1">
    <location>
        <begin position="179"/>
        <end position="244"/>
    </location>
</feature>
<evidence type="ECO:0000313" key="3">
    <source>
        <dbReference type="Proteomes" id="UP001177003"/>
    </source>
</evidence>
<proteinExistence type="predicted"/>
<gene>
    <name evidence="2" type="ORF">LSALG_LOCUS24987</name>
</gene>
<evidence type="ECO:0000313" key="2">
    <source>
        <dbReference type="EMBL" id="CAI9285522.1"/>
    </source>
</evidence>
<name>A0AA36E7W8_LACSI</name>
<protein>
    <recommendedName>
        <fullName evidence="1">Transposase MuDR plant domain-containing protein</fullName>
    </recommendedName>
</protein>
<dbReference type="AlphaFoldDB" id="A0AA36E7W8"/>
<keyword evidence="3" id="KW-1185">Reference proteome</keyword>
<dbReference type="InterPro" id="IPR004332">
    <property type="entry name" value="Transposase_MuDR"/>
</dbReference>
<organism evidence="2 3">
    <name type="scientific">Lactuca saligna</name>
    <name type="common">Willowleaf lettuce</name>
    <dbReference type="NCBI Taxonomy" id="75948"/>
    <lineage>
        <taxon>Eukaryota</taxon>
        <taxon>Viridiplantae</taxon>
        <taxon>Streptophyta</taxon>
        <taxon>Embryophyta</taxon>
        <taxon>Tracheophyta</taxon>
        <taxon>Spermatophyta</taxon>
        <taxon>Magnoliopsida</taxon>
        <taxon>eudicotyledons</taxon>
        <taxon>Gunneridae</taxon>
        <taxon>Pentapetalae</taxon>
        <taxon>asterids</taxon>
        <taxon>campanulids</taxon>
        <taxon>Asterales</taxon>
        <taxon>Asteraceae</taxon>
        <taxon>Cichorioideae</taxon>
        <taxon>Cichorieae</taxon>
        <taxon>Lactucinae</taxon>
        <taxon>Lactuca</taxon>
    </lineage>
</organism>
<dbReference type="Proteomes" id="UP001177003">
    <property type="component" value="Chromosome 5"/>
</dbReference>
<dbReference type="Pfam" id="PF03108">
    <property type="entry name" value="DBD_Tnp_Mut"/>
    <property type="match status" value="1"/>
</dbReference>
<dbReference type="EMBL" id="OX465081">
    <property type="protein sequence ID" value="CAI9285522.1"/>
    <property type="molecule type" value="Genomic_DNA"/>
</dbReference>
<reference evidence="2" key="1">
    <citation type="submission" date="2023-04" db="EMBL/GenBank/DDBJ databases">
        <authorList>
            <person name="Vijverberg K."/>
            <person name="Xiong W."/>
            <person name="Schranz E."/>
        </authorList>
    </citation>
    <scope>NUCLEOTIDE SEQUENCE</scope>
</reference>